<feature type="transmembrane region" description="Helical" evidence="6">
    <location>
        <begin position="457"/>
        <end position="481"/>
    </location>
</feature>
<keyword evidence="3 6" id="KW-0812">Transmembrane</keyword>
<keyword evidence="4 6" id="KW-1133">Transmembrane helix</keyword>
<feature type="transmembrane region" description="Helical" evidence="6">
    <location>
        <begin position="335"/>
        <end position="357"/>
    </location>
</feature>
<dbReference type="InterPro" id="IPR038766">
    <property type="entry name" value="Membrane_comp_ABC_pdt"/>
</dbReference>
<organism evidence="8 9">
    <name type="scientific">Candidatus Xianfuyuplasma coldseepsis</name>
    <dbReference type="NCBI Taxonomy" id="2782163"/>
    <lineage>
        <taxon>Bacteria</taxon>
        <taxon>Bacillati</taxon>
        <taxon>Mycoplasmatota</taxon>
        <taxon>Mollicutes</taxon>
        <taxon>Candidatus Izemoplasmatales</taxon>
        <taxon>Candidatus Izemoplasmataceae</taxon>
        <taxon>Candidatus Xianfuyuplasma</taxon>
    </lineage>
</organism>
<dbReference type="RefSeq" id="WP_258877371.1">
    <property type="nucleotide sequence ID" value="NZ_CP048914.1"/>
</dbReference>
<gene>
    <name evidence="8" type="ORF">G4Z02_07390</name>
</gene>
<dbReference type="Proteomes" id="UP000514720">
    <property type="component" value="Chromosome"/>
</dbReference>
<feature type="transmembrane region" description="Helical" evidence="6">
    <location>
        <begin position="751"/>
        <end position="771"/>
    </location>
</feature>
<evidence type="ECO:0000313" key="9">
    <source>
        <dbReference type="Proteomes" id="UP000514720"/>
    </source>
</evidence>
<evidence type="ECO:0000256" key="6">
    <source>
        <dbReference type="SAM" id="Phobius"/>
    </source>
</evidence>
<feature type="transmembrane region" description="Helical" evidence="6">
    <location>
        <begin position="383"/>
        <end position="405"/>
    </location>
</feature>
<reference evidence="8 9" key="1">
    <citation type="submission" date="2020-02" db="EMBL/GenBank/DDBJ databases">
        <authorList>
            <person name="Zheng R.K."/>
            <person name="Sun C.M."/>
        </authorList>
    </citation>
    <scope>NUCLEOTIDE SEQUENCE [LARGE SCALE GENOMIC DNA]</scope>
    <source>
        <strain evidence="9">zrk13</strain>
    </source>
</reference>
<dbReference type="InterPro" id="IPR003838">
    <property type="entry name" value="ABC3_permease_C"/>
</dbReference>
<dbReference type="EMBL" id="CP048914">
    <property type="protein sequence ID" value="QMS85570.1"/>
    <property type="molecule type" value="Genomic_DNA"/>
</dbReference>
<feature type="transmembrane region" description="Helical" evidence="6">
    <location>
        <begin position="657"/>
        <end position="677"/>
    </location>
</feature>
<comment type="subcellular location">
    <subcellularLocation>
        <location evidence="1">Cell membrane</location>
        <topology evidence="1">Multi-pass membrane protein</topology>
    </subcellularLocation>
</comment>
<evidence type="ECO:0000313" key="8">
    <source>
        <dbReference type="EMBL" id="QMS85570.1"/>
    </source>
</evidence>
<evidence type="ECO:0000259" key="7">
    <source>
        <dbReference type="Pfam" id="PF02687"/>
    </source>
</evidence>
<feature type="domain" description="ABC3 transporter permease C-terminal" evidence="7">
    <location>
        <begin position="294"/>
        <end position="413"/>
    </location>
</feature>
<dbReference type="Pfam" id="PF02687">
    <property type="entry name" value="FtsX"/>
    <property type="match status" value="2"/>
</dbReference>
<feature type="transmembrane region" description="Helical" evidence="6">
    <location>
        <begin position="14"/>
        <end position="34"/>
    </location>
</feature>
<evidence type="ECO:0000256" key="2">
    <source>
        <dbReference type="ARBA" id="ARBA00022475"/>
    </source>
</evidence>
<evidence type="ECO:0000256" key="3">
    <source>
        <dbReference type="ARBA" id="ARBA00022692"/>
    </source>
</evidence>
<feature type="transmembrane region" description="Helical" evidence="6">
    <location>
        <begin position="710"/>
        <end position="731"/>
    </location>
</feature>
<sequence length="789" mass="88889">MLFRNVLRTLKKQYVQLLLLGIMITLSSFIYTTMDYGVTGIQDATEAYFDDKNQEAFAISMADLLLEDEFTYVIGTCGVTQELYTLSALEQVNADCFYDIINQRKQLILHEYSGITIELREYKNVFYDLQGDSHRLRVLKDSQEINLSYIVKGTKPTNNDDIAISEIYASLNNLEIGDSFTLNDTTYTITGFVLFPDYSLALLSNDFIFDNQTQTIALMTDQGFEQLSEYVGFDWMGAYQAGMTDQEFTDTVIKDYPGNDNLPFITSIVLTVNNMRSGAIYGEIEGGQVMGLGLSILIASIAILIVGIMVSKVLQSQRGPIGILKSMGYTNTQIAKPYIFFIGMLSLPAILMGYYLGTLGAEPLRNMYLLFYLLPSEPIELNLVTFMIAVLVPLGFIMLVGYLVIKQILSKKPVELLNPQISKSASFITKRVSPLLKRLNIIHKIQSILLFRNFVKLLVFVMGMFYAAFLIYLSLSMIGIFDRSINTYYDNTHHNYIGYCDYVTPCLEAEGTQEEVIELPSVLVDQEDAYLVGLSPESSLHPLLNKKGETITSDIEDGLVISESLRLLGGFKVGDEIDVEIAGETLSTTIINVSYEYTGKAYIDKTTLSNLLTDNTDTDFYNAIYSEEELHDNDFLIVVSNQDVVDQSQSMSNMMNMITYILTGVSFILGAIIVYILTVMTIEDNFYNISLFKVIGYNKQEINKMILGGYFIYGFGIFVVTIPIAILAFSLMERLMAQVYSVIMPFDVQLWHIFVGVGLYVIIFYIGAIVAKRHLDKISLQEAMKMYQV</sequence>
<feature type="domain" description="ABC3 transporter permease C-terminal" evidence="7">
    <location>
        <begin position="661"/>
        <end position="775"/>
    </location>
</feature>
<accession>A0A7L7KRW7</accession>
<feature type="transmembrane region" description="Helical" evidence="6">
    <location>
        <begin position="289"/>
        <end position="314"/>
    </location>
</feature>
<evidence type="ECO:0000256" key="1">
    <source>
        <dbReference type="ARBA" id="ARBA00004651"/>
    </source>
</evidence>
<dbReference type="PANTHER" id="PTHR30287:SF2">
    <property type="entry name" value="BLL1001 PROTEIN"/>
    <property type="match status" value="1"/>
</dbReference>
<keyword evidence="2" id="KW-1003">Cell membrane</keyword>
<dbReference type="AlphaFoldDB" id="A0A7L7KRW7"/>
<dbReference type="PANTHER" id="PTHR30287">
    <property type="entry name" value="MEMBRANE COMPONENT OF PREDICTED ABC SUPERFAMILY METABOLITE UPTAKE TRANSPORTER"/>
    <property type="match status" value="1"/>
</dbReference>
<evidence type="ECO:0000256" key="5">
    <source>
        <dbReference type="ARBA" id="ARBA00023136"/>
    </source>
</evidence>
<keyword evidence="5 6" id="KW-0472">Membrane</keyword>
<keyword evidence="9" id="KW-1185">Reference proteome</keyword>
<name>A0A7L7KRW7_9MOLU</name>
<proteinExistence type="predicted"/>
<dbReference type="KEGG" id="xcl:G4Z02_07390"/>
<protein>
    <submittedName>
        <fullName evidence="8">ABC transporter permease</fullName>
    </submittedName>
</protein>
<evidence type="ECO:0000256" key="4">
    <source>
        <dbReference type="ARBA" id="ARBA00022989"/>
    </source>
</evidence>
<dbReference type="GO" id="GO:0005886">
    <property type="term" value="C:plasma membrane"/>
    <property type="evidence" value="ECO:0007669"/>
    <property type="project" value="UniProtKB-SubCell"/>
</dbReference>